<organism evidence="1 2">
    <name type="scientific">Phytophthora ramorum</name>
    <name type="common">Sudden oak death agent</name>
    <dbReference type="NCBI Taxonomy" id="164328"/>
    <lineage>
        <taxon>Eukaryota</taxon>
        <taxon>Sar</taxon>
        <taxon>Stramenopiles</taxon>
        <taxon>Oomycota</taxon>
        <taxon>Peronosporomycetes</taxon>
        <taxon>Peronosporales</taxon>
        <taxon>Peronosporaceae</taxon>
        <taxon>Phytophthora</taxon>
    </lineage>
</organism>
<reference evidence="1" key="2">
    <citation type="submission" date="2015-06" db="UniProtKB">
        <authorList>
            <consortium name="EnsemblProtists"/>
        </authorList>
    </citation>
    <scope>IDENTIFICATION</scope>
    <source>
        <strain evidence="1">Pr102</strain>
    </source>
</reference>
<accession>H3H585</accession>
<dbReference type="AlphaFoldDB" id="H3H585"/>
<reference evidence="2" key="1">
    <citation type="journal article" date="2006" name="Science">
        <title>Phytophthora genome sequences uncover evolutionary origins and mechanisms of pathogenesis.</title>
        <authorList>
            <person name="Tyler B.M."/>
            <person name="Tripathy S."/>
            <person name="Zhang X."/>
            <person name="Dehal P."/>
            <person name="Jiang R.H."/>
            <person name="Aerts A."/>
            <person name="Arredondo F.D."/>
            <person name="Baxter L."/>
            <person name="Bensasson D."/>
            <person name="Beynon J.L."/>
            <person name="Chapman J."/>
            <person name="Damasceno C.M."/>
            <person name="Dorrance A.E."/>
            <person name="Dou D."/>
            <person name="Dickerman A.W."/>
            <person name="Dubchak I.L."/>
            <person name="Garbelotto M."/>
            <person name="Gijzen M."/>
            <person name="Gordon S.G."/>
            <person name="Govers F."/>
            <person name="Grunwald N.J."/>
            <person name="Huang W."/>
            <person name="Ivors K.L."/>
            <person name="Jones R.W."/>
            <person name="Kamoun S."/>
            <person name="Krampis K."/>
            <person name="Lamour K.H."/>
            <person name="Lee M.K."/>
            <person name="McDonald W.H."/>
            <person name="Medina M."/>
            <person name="Meijer H.J."/>
            <person name="Nordberg E.K."/>
            <person name="Maclean D.J."/>
            <person name="Ospina-Giraldo M.D."/>
            <person name="Morris P.F."/>
            <person name="Phuntumart V."/>
            <person name="Putnam N.H."/>
            <person name="Rash S."/>
            <person name="Rose J.K."/>
            <person name="Sakihama Y."/>
            <person name="Salamov A.A."/>
            <person name="Savidor A."/>
            <person name="Scheuring C.F."/>
            <person name="Smith B.M."/>
            <person name="Sobral B.W."/>
            <person name="Terry A."/>
            <person name="Torto-Alalibo T.A."/>
            <person name="Win J."/>
            <person name="Xu Z."/>
            <person name="Zhang H."/>
            <person name="Grigoriev I.V."/>
            <person name="Rokhsar D.S."/>
            <person name="Boore J.L."/>
        </authorList>
    </citation>
    <scope>NUCLEOTIDE SEQUENCE [LARGE SCALE GENOMIC DNA]</scope>
    <source>
        <strain evidence="2">Pr102</strain>
    </source>
</reference>
<proteinExistence type="predicted"/>
<evidence type="ECO:0000313" key="1">
    <source>
        <dbReference type="EnsemblProtists" id="Phyra85777"/>
    </source>
</evidence>
<protein>
    <recommendedName>
        <fullName evidence="3">HTH CENPB-type domain-containing protein</fullName>
    </recommendedName>
</protein>
<dbReference type="eggNOG" id="ENOG502S5Y0">
    <property type="taxonomic scope" value="Eukaryota"/>
</dbReference>
<dbReference type="InParanoid" id="H3H585"/>
<name>H3H585_PHYRM</name>
<keyword evidence="2" id="KW-1185">Reference proteome</keyword>
<evidence type="ECO:0008006" key="3">
    <source>
        <dbReference type="Google" id="ProtNLM"/>
    </source>
</evidence>
<evidence type="ECO:0000313" key="2">
    <source>
        <dbReference type="Proteomes" id="UP000005238"/>
    </source>
</evidence>
<dbReference type="EMBL" id="DS566300">
    <property type="status" value="NOT_ANNOTATED_CDS"/>
    <property type="molecule type" value="Genomic_DNA"/>
</dbReference>
<sequence>MVVRRGRYKKVGVKEALDRAYKGEKFAVMAQTSSVLLQTLFKKSKELHTTGAITEKRRGSKLALSAEQETNLVTWISGMELAGFPVGAVRVVERANKVYEKLRDVVTHAGTLFKPLIQWLVPAA</sequence>
<dbReference type="HOGENOM" id="CLU_2008459_0_0_1"/>
<dbReference type="EnsemblProtists" id="Phyra85777">
    <property type="protein sequence ID" value="Phyra85777"/>
    <property type="gene ID" value="Phyra85777"/>
</dbReference>
<dbReference type="Proteomes" id="UP000005238">
    <property type="component" value="Unassembled WGS sequence"/>
</dbReference>